<keyword evidence="1" id="KW-0511">Multifunctional enzyme</keyword>
<protein>
    <submittedName>
        <fullName evidence="3">Retrovirus-related Pol polyprotein from transposon 17.6</fullName>
    </submittedName>
</protein>
<dbReference type="InterPro" id="IPR043502">
    <property type="entry name" value="DNA/RNA_pol_sf"/>
</dbReference>
<dbReference type="PANTHER" id="PTHR37984">
    <property type="entry name" value="PROTEIN CBG26694"/>
    <property type="match status" value="1"/>
</dbReference>
<proteinExistence type="predicted"/>
<organism evidence="3">
    <name type="scientific">Tanacetum cinerariifolium</name>
    <name type="common">Dalmatian daisy</name>
    <name type="synonym">Chrysanthemum cinerariifolium</name>
    <dbReference type="NCBI Taxonomy" id="118510"/>
    <lineage>
        <taxon>Eukaryota</taxon>
        <taxon>Viridiplantae</taxon>
        <taxon>Streptophyta</taxon>
        <taxon>Embryophyta</taxon>
        <taxon>Tracheophyta</taxon>
        <taxon>Spermatophyta</taxon>
        <taxon>Magnoliopsida</taxon>
        <taxon>eudicotyledons</taxon>
        <taxon>Gunneridae</taxon>
        <taxon>Pentapetalae</taxon>
        <taxon>asterids</taxon>
        <taxon>campanulids</taxon>
        <taxon>Asterales</taxon>
        <taxon>Asteraceae</taxon>
        <taxon>Asteroideae</taxon>
        <taxon>Anthemideae</taxon>
        <taxon>Anthemidinae</taxon>
        <taxon>Tanacetum</taxon>
    </lineage>
</organism>
<comment type="caution">
    <text evidence="3">The sequence shown here is derived from an EMBL/GenBank/DDBJ whole genome shotgun (WGS) entry which is preliminary data.</text>
</comment>
<dbReference type="Pfam" id="PF17919">
    <property type="entry name" value="RT_RNaseH_2"/>
    <property type="match status" value="1"/>
</dbReference>
<evidence type="ECO:0000256" key="1">
    <source>
        <dbReference type="ARBA" id="ARBA00023268"/>
    </source>
</evidence>
<gene>
    <name evidence="3" type="ORF">Tci_015448</name>
</gene>
<sequence length="379" mass="43676">MIHMPKGAKVLKDLLSHKEKLEKAASSVKLSEECSNVIQKGISELKPTKMSIQLADHSLKHPIEMDEDESVPIILGRPFLETARAVIDTVKFVHDQWMDIVYLDGKWIETDQNHEKAQAVFFHPRHEVEPFESRAPKNRLKPSIQELPKLELKELPEHIEKLNDTTRKDHFSLPFIDWMLERLAGYKYYCFLDGLSGYFQVLIAPEDQEKTTFTCPYGPLLINKDAKTMRRNQPGPKLGEVPFHAKLPQPTNVTSIRSFLGHAGIYRRFIKDFSQVARPLTQLLVKDAPFIFSKECMQAFEKLKHELTQAPVMIKPDWSLPFKVMCDDSDYVVGAVLGQRINNHFQPIHYANKTMNATQENYTITKKELLAVVFAFDKF</sequence>
<dbReference type="SUPFAM" id="SSF56672">
    <property type="entry name" value="DNA/RNA polymerases"/>
    <property type="match status" value="1"/>
</dbReference>
<accession>A0A6L2K3Q2</accession>
<dbReference type="Gene3D" id="3.10.10.10">
    <property type="entry name" value="HIV Type 1 Reverse Transcriptase, subunit A, domain 1"/>
    <property type="match status" value="1"/>
</dbReference>
<dbReference type="PANTHER" id="PTHR37984:SF5">
    <property type="entry name" value="PROTEIN NYNRIN-LIKE"/>
    <property type="match status" value="1"/>
</dbReference>
<evidence type="ECO:0000313" key="3">
    <source>
        <dbReference type="EMBL" id="GEU43470.1"/>
    </source>
</evidence>
<dbReference type="InterPro" id="IPR050951">
    <property type="entry name" value="Retrovirus_Pol_polyprotein"/>
</dbReference>
<dbReference type="Gene3D" id="3.30.70.270">
    <property type="match status" value="2"/>
</dbReference>
<dbReference type="FunFam" id="3.30.70.270:FF:000020">
    <property type="entry name" value="Transposon Tf2-6 polyprotein-like Protein"/>
    <property type="match status" value="1"/>
</dbReference>
<reference evidence="3" key="1">
    <citation type="journal article" date="2019" name="Sci. Rep.">
        <title>Draft genome of Tanacetum cinerariifolium, the natural source of mosquito coil.</title>
        <authorList>
            <person name="Yamashiro T."/>
            <person name="Shiraishi A."/>
            <person name="Satake H."/>
            <person name="Nakayama K."/>
        </authorList>
    </citation>
    <scope>NUCLEOTIDE SEQUENCE</scope>
</reference>
<dbReference type="InterPro" id="IPR043128">
    <property type="entry name" value="Rev_trsase/Diguanyl_cyclase"/>
</dbReference>
<name>A0A6L2K3Q2_TANCI</name>
<dbReference type="AlphaFoldDB" id="A0A6L2K3Q2"/>
<dbReference type="EMBL" id="BKCJ010001712">
    <property type="protein sequence ID" value="GEU43470.1"/>
    <property type="molecule type" value="Genomic_DNA"/>
</dbReference>
<evidence type="ECO:0000259" key="2">
    <source>
        <dbReference type="Pfam" id="PF17919"/>
    </source>
</evidence>
<dbReference type="GO" id="GO:0003824">
    <property type="term" value="F:catalytic activity"/>
    <property type="evidence" value="ECO:0007669"/>
    <property type="project" value="UniProtKB-KW"/>
</dbReference>
<feature type="domain" description="Reverse transcriptase/retrotransposon-derived protein RNase H-like" evidence="2">
    <location>
        <begin position="293"/>
        <end position="379"/>
    </location>
</feature>
<dbReference type="InterPro" id="IPR041577">
    <property type="entry name" value="RT_RNaseH_2"/>
</dbReference>